<gene>
    <name evidence="2" type="ORF">E2605_05740</name>
</gene>
<comment type="caution">
    <text evidence="2">The sequence shown here is derived from an EMBL/GenBank/DDBJ whole genome shotgun (WGS) entry which is preliminary data.</text>
</comment>
<dbReference type="STRING" id="1121485.GCA_000426485_01266"/>
<reference evidence="2 3" key="1">
    <citation type="submission" date="2019-03" db="EMBL/GenBank/DDBJ databases">
        <title>San Antonio Military Medical Center submission to MRSN (WRAIR), pending publication.</title>
        <authorList>
            <person name="Blyth D.M."/>
            <person name="Mccarthy S.L."/>
            <person name="Schall S.E."/>
            <person name="Stam J.A."/>
            <person name="Ong A.C."/>
            <person name="Mcgann P.T."/>
        </authorList>
    </citation>
    <scope>NUCLEOTIDE SEQUENCE [LARGE SCALE GENOMIC DNA]</scope>
    <source>
        <strain evidence="2 3">MRSN571793</strain>
    </source>
</reference>
<feature type="signal peptide" evidence="1">
    <location>
        <begin position="1"/>
        <end position="22"/>
    </location>
</feature>
<evidence type="ECO:0000313" key="2">
    <source>
        <dbReference type="EMBL" id="TFD97170.1"/>
    </source>
</evidence>
<dbReference type="RefSeq" id="WP_026625458.1">
    <property type="nucleotide sequence ID" value="NZ_JAWZLG010000100.1"/>
</dbReference>
<organism evidence="2 3">
    <name type="scientific">Dysgonomonas capnocytophagoides</name>
    <dbReference type="NCBI Taxonomy" id="45254"/>
    <lineage>
        <taxon>Bacteria</taxon>
        <taxon>Pseudomonadati</taxon>
        <taxon>Bacteroidota</taxon>
        <taxon>Bacteroidia</taxon>
        <taxon>Bacteroidales</taxon>
        <taxon>Dysgonomonadaceae</taxon>
        <taxon>Dysgonomonas</taxon>
    </lineage>
</organism>
<dbReference type="Proteomes" id="UP000297861">
    <property type="component" value="Unassembled WGS sequence"/>
</dbReference>
<dbReference type="PROSITE" id="PS51257">
    <property type="entry name" value="PROKAR_LIPOPROTEIN"/>
    <property type="match status" value="1"/>
</dbReference>
<evidence type="ECO:0000256" key="1">
    <source>
        <dbReference type="SAM" id="SignalP"/>
    </source>
</evidence>
<accession>A0A4Y8L7Y4</accession>
<dbReference type="InterPro" id="IPR007298">
    <property type="entry name" value="Cu-R_lipoprotein_NlpE"/>
</dbReference>
<dbReference type="AlphaFoldDB" id="A0A4Y8L7Y4"/>
<name>A0A4Y8L7Y4_9BACT</name>
<sequence length="146" mass="15814">MKKSFLLLFSSVLLFSCNNKQADKQESVGGDSLTTVVDDHNARTSLDVAGVYKGVLPTASAGGMEVIINLTDSTYSKEFKYLGEKNPKAYASKGVFSWSADGSTITLSGEDAPNQYFVEEGALRQLDIEGKKIEGSLADQYVLKKE</sequence>
<dbReference type="Pfam" id="PF04170">
    <property type="entry name" value="NlpE"/>
    <property type="match status" value="1"/>
</dbReference>
<feature type="chain" id="PRO_5021193515" evidence="1">
    <location>
        <begin position="23"/>
        <end position="146"/>
    </location>
</feature>
<evidence type="ECO:0000313" key="3">
    <source>
        <dbReference type="Proteomes" id="UP000297861"/>
    </source>
</evidence>
<dbReference type="OrthoDB" id="5348860at2"/>
<protein>
    <submittedName>
        <fullName evidence="2">Copper resistance protein NlpE</fullName>
    </submittedName>
</protein>
<dbReference type="EMBL" id="SOML01000003">
    <property type="protein sequence ID" value="TFD97170.1"/>
    <property type="molecule type" value="Genomic_DNA"/>
</dbReference>
<dbReference type="Gene3D" id="2.40.128.640">
    <property type="match status" value="1"/>
</dbReference>
<proteinExistence type="predicted"/>
<keyword evidence="3" id="KW-1185">Reference proteome</keyword>
<keyword evidence="1" id="KW-0732">Signal</keyword>